<evidence type="ECO:0000313" key="3">
    <source>
        <dbReference type="Proteomes" id="UP000261480"/>
    </source>
</evidence>
<reference evidence="2" key="1">
    <citation type="submission" date="2025-08" db="UniProtKB">
        <authorList>
            <consortium name="Ensembl"/>
        </authorList>
    </citation>
    <scope>IDENTIFICATION</scope>
</reference>
<feature type="region of interest" description="Disordered" evidence="1">
    <location>
        <begin position="105"/>
        <end position="128"/>
    </location>
</feature>
<evidence type="ECO:0000256" key="1">
    <source>
        <dbReference type="SAM" id="MobiDB-lite"/>
    </source>
</evidence>
<protein>
    <submittedName>
        <fullName evidence="2">Uncharacterized protein</fullName>
    </submittedName>
</protein>
<accession>A0A3B3YHM9</accession>
<sequence length="128" mass="14269">RWSPPEMTFPSVTSDLLMFPPSFSRTPEAPVASARSLPARSTRWILLTTRRSLRPADTRPWDWPTPPTCVKLMVKMAWERLLTSFMPVLAVVRLMFPASISSSTSPYGGNAFLPPDPDGCKQGPSTNY</sequence>
<name>A0A3B3YHM9_9TELE</name>
<proteinExistence type="predicted"/>
<organism evidence="2 3">
    <name type="scientific">Poecilia mexicana</name>
    <dbReference type="NCBI Taxonomy" id="48701"/>
    <lineage>
        <taxon>Eukaryota</taxon>
        <taxon>Metazoa</taxon>
        <taxon>Chordata</taxon>
        <taxon>Craniata</taxon>
        <taxon>Vertebrata</taxon>
        <taxon>Euteleostomi</taxon>
        <taxon>Actinopterygii</taxon>
        <taxon>Neopterygii</taxon>
        <taxon>Teleostei</taxon>
        <taxon>Neoteleostei</taxon>
        <taxon>Acanthomorphata</taxon>
        <taxon>Ovalentaria</taxon>
        <taxon>Atherinomorphae</taxon>
        <taxon>Cyprinodontiformes</taxon>
        <taxon>Poeciliidae</taxon>
        <taxon>Poeciliinae</taxon>
        <taxon>Poecilia</taxon>
    </lineage>
</organism>
<keyword evidence="3" id="KW-1185">Reference proteome</keyword>
<reference evidence="2" key="2">
    <citation type="submission" date="2025-09" db="UniProtKB">
        <authorList>
            <consortium name="Ensembl"/>
        </authorList>
    </citation>
    <scope>IDENTIFICATION</scope>
</reference>
<evidence type="ECO:0000313" key="2">
    <source>
        <dbReference type="Ensembl" id="ENSPMEP00000026678.1"/>
    </source>
</evidence>
<dbReference type="AlphaFoldDB" id="A0A3B3YHM9"/>
<dbReference type="Proteomes" id="UP000261480">
    <property type="component" value="Unplaced"/>
</dbReference>
<dbReference type="Ensembl" id="ENSPMET00000001932.1">
    <property type="protein sequence ID" value="ENSPMEP00000026678.1"/>
    <property type="gene ID" value="ENSPMEG00000010524.1"/>
</dbReference>